<evidence type="ECO:0008006" key="3">
    <source>
        <dbReference type="Google" id="ProtNLM"/>
    </source>
</evidence>
<organism evidence="1 2">
    <name type="scientific">Cuscuta australis</name>
    <dbReference type="NCBI Taxonomy" id="267555"/>
    <lineage>
        <taxon>Eukaryota</taxon>
        <taxon>Viridiplantae</taxon>
        <taxon>Streptophyta</taxon>
        <taxon>Embryophyta</taxon>
        <taxon>Tracheophyta</taxon>
        <taxon>Spermatophyta</taxon>
        <taxon>Magnoliopsida</taxon>
        <taxon>eudicotyledons</taxon>
        <taxon>Gunneridae</taxon>
        <taxon>Pentapetalae</taxon>
        <taxon>asterids</taxon>
        <taxon>lamiids</taxon>
        <taxon>Solanales</taxon>
        <taxon>Convolvulaceae</taxon>
        <taxon>Cuscuteae</taxon>
        <taxon>Cuscuta</taxon>
        <taxon>Cuscuta subgen. Grammica</taxon>
        <taxon>Cuscuta sect. Cleistogrammica</taxon>
    </lineage>
</organism>
<accession>A0A328DZL2</accession>
<keyword evidence="2" id="KW-1185">Reference proteome</keyword>
<dbReference type="EMBL" id="NQVE01000054">
    <property type="protein sequence ID" value="RAL51162.1"/>
    <property type="molecule type" value="Genomic_DNA"/>
</dbReference>
<proteinExistence type="predicted"/>
<name>A0A328DZL2_9ASTE</name>
<dbReference type="Proteomes" id="UP000249390">
    <property type="component" value="Unassembled WGS sequence"/>
</dbReference>
<reference evidence="1 2" key="1">
    <citation type="submission" date="2018-06" db="EMBL/GenBank/DDBJ databases">
        <title>The Genome of Cuscuta australis (Dodder) Provides Insight into the Evolution of Plant Parasitism.</title>
        <authorList>
            <person name="Liu H."/>
        </authorList>
    </citation>
    <scope>NUCLEOTIDE SEQUENCE [LARGE SCALE GENOMIC DNA]</scope>
    <source>
        <strain evidence="2">cv. Yunnan</strain>
        <tissue evidence="1">Vines</tissue>
    </source>
</reference>
<sequence length="107" mass="12837">MWPREGGGYYIKDETEPFAHQERQFGMHKIYLTFLSGLPGVYKREKIKMEIDKEKGRVSVVGEGKGEYKDVWLRFERVLEIPKDCVDMDRIYLDDTYFSRIIRHPHH</sequence>
<dbReference type="AlphaFoldDB" id="A0A328DZL2"/>
<evidence type="ECO:0000313" key="2">
    <source>
        <dbReference type="Proteomes" id="UP000249390"/>
    </source>
</evidence>
<gene>
    <name evidence="1" type="ORF">DM860_005518</name>
</gene>
<protein>
    <recommendedName>
        <fullName evidence="3">SHSP domain-containing protein</fullName>
    </recommendedName>
</protein>
<evidence type="ECO:0000313" key="1">
    <source>
        <dbReference type="EMBL" id="RAL51162.1"/>
    </source>
</evidence>
<comment type="caution">
    <text evidence="1">The sequence shown here is derived from an EMBL/GenBank/DDBJ whole genome shotgun (WGS) entry which is preliminary data.</text>
</comment>